<comment type="caution">
    <text evidence="2">The sequence shown here is derived from an EMBL/GenBank/DDBJ whole genome shotgun (WGS) entry which is preliminary data.</text>
</comment>
<protein>
    <submittedName>
        <fullName evidence="2">Uncharacterized protein</fullName>
    </submittedName>
</protein>
<evidence type="ECO:0000313" key="3">
    <source>
        <dbReference type="Proteomes" id="UP000244940"/>
    </source>
</evidence>
<sequence>MDRILDHLSENGPADLNDKQFKAEGRFPTGSGKTAMVYAAKSYQLRIYGCFDEGTALQLRCPEGAIKKDNKADQDQLKRVARKAGE</sequence>
<dbReference type="GeneID" id="94367265"/>
<evidence type="ECO:0000256" key="1">
    <source>
        <dbReference type="SAM" id="MobiDB-lite"/>
    </source>
</evidence>
<accession>A0A2U2C4J5</accession>
<dbReference type="RefSeq" id="WP_109535190.1">
    <property type="nucleotide sequence ID" value="NZ_QEYD01000016.1"/>
</dbReference>
<dbReference type="OrthoDB" id="7865384at2"/>
<proteinExistence type="predicted"/>
<evidence type="ECO:0000313" key="2">
    <source>
        <dbReference type="EMBL" id="PWE26805.1"/>
    </source>
</evidence>
<dbReference type="EMBL" id="QEYD01000016">
    <property type="protein sequence ID" value="PWE26805.1"/>
    <property type="molecule type" value="Genomic_DNA"/>
</dbReference>
<keyword evidence="3" id="KW-1185">Reference proteome</keyword>
<feature type="region of interest" description="Disordered" evidence="1">
    <location>
        <begin position="1"/>
        <end position="23"/>
    </location>
</feature>
<gene>
    <name evidence="2" type="ORF">C4N9_20430</name>
</gene>
<name>A0A2U2C4J5_9RHOB</name>
<dbReference type="AlphaFoldDB" id="A0A2U2C4J5"/>
<organism evidence="2 3">
    <name type="scientific">Pararhodobacter marinus</name>
    <dbReference type="NCBI Taxonomy" id="2184063"/>
    <lineage>
        <taxon>Bacteria</taxon>
        <taxon>Pseudomonadati</taxon>
        <taxon>Pseudomonadota</taxon>
        <taxon>Alphaproteobacteria</taxon>
        <taxon>Rhodobacterales</taxon>
        <taxon>Paracoccaceae</taxon>
        <taxon>Pararhodobacter</taxon>
    </lineage>
</organism>
<reference evidence="2 3" key="1">
    <citation type="submission" date="2018-05" db="EMBL/GenBank/DDBJ databases">
        <title>Pararhodobacter marina sp. nov., isolated from deep-sea water of the Indian Ocean.</title>
        <authorList>
            <person name="Lai Q.Sr."/>
            <person name="Liu X."/>
            <person name="Shao Z."/>
        </authorList>
    </citation>
    <scope>NUCLEOTIDE SEQUENCE [LARGE SCALE GENOMIC DNA]</scope>
    <source>
        <strain evidence="2 3">CIC4N-9</strain>
    </source>
</reference>
<dbReference type="Proteomes" id="UP000244940">
    <property type="component" value="Unassembled WGS sequence"/>
</dbReference>